<evidence type="ECO:0000313" key="2">
    <source>
        <dbReference type="EMBL" id="CAK1551356.1"/>
    </source>
</evidence>
<dbReference type="InterPro" id="IPR028226">
    <property type="entry name" value="LIN37"/>
</dbReference>
<comment type="caution">
    <text evidence="2">The sequence shown here is derived from an EMBL/GenBank/DDBJ whole genome shotgun (WGS) entry which is preliminary data.</text>
</comment>
<dbReference type="PANTHER" id="PTHR31336:SF3">
    <property type="entry name" value="PROTEIN LIN-37 HOMOLOG"/>
    <property type="match status" value="1"/>
</dbReference>
<dbReference type="AlphaFoldDB" id="A0AAV1JT37"/>
<dbReference type="Proteomes" id="UP001497472">
    <property type="component" value="Unassembled WGS sequence"/>
</dbReference>
<name>A0AAV1JT37_9NEOP</name>
<feature type="compositionally biased region" description="Basic residues" evidence="1">
    <location>
        <begin position="1"/>
        <end position="17"/>
    </location>
</feature>
<dbReference type="EMBL" id="CAVLEF010000122">
    <property type="protein sequence ID" value="CAK1551356.1"/>
    <property type="molecule type" value="Genomic_DNA"/>
</dbReference>
<sequence length="228" mass="26257">MPKRRRFTPLKNKTKSTPKKDEERIDPEVSTARGRLKGALMEIMGPSQSVQESDHSSDYGKRERRINSSDESSEEEERPQNGPQRQSYVLKLFDRSVDLSQFNDNTPLYPICRAWMINQPKADYSKVSILNPHKEETKERIPDKIDLPGPEGPVISRVPDLIPEQKAVNKDNINLIYDNPLPTKGQLLAMNMKRWSKVRGAWLEQGLKVHERYAKTQEVLNRLNINGP</sequence>
<evidence type="ECO:0008006" key="4">
    <source>
        <dbReference type="Google" id="ProtNLM"/>
    </source>
</evidence>
<proteinExistence type="predicted"/>
<dbReference type="PANTHER" id="PTHR31336">
    <property type="entry name" value="LIN37 HOMOLOG"/>
    <property type="match status" value="1"/>
</dbReference>
<gene>
    <name evidence="2" type="ORF">LNINA_LOCUS10501</name>
</gene>
<reference evidence="2 3" key="1">
    <citation type="submission" date="2023-11" db="EMBL/GenBank/DDBJ databases">
        <authorList>
            <person name="Okamura Y."/>
        </authorList>
    </citation>
    <scope>NUCLEOTIDE SEQUENCE [LARGE SCALE GENOMIC DNA]</scope>
</reference>
<accession>A0AAV1JT37</accession>
<dbReference type="GO" id="GO:0000122">
    <property type="term" value="P:negative regulation of transcription by RNA polymerase II"/>
    <property type="evidence" value="ECO:0007669"/>
    <property type="project" value="TreeGrafter"/>
</dbReference>
<evidence type="ECO:0000313" key="3">
    <source>
        <dbReference type="Proteomes" id="UP001497472"/>
    </source>
</evidence>
<protein>
    <recommendedName>
        <fullName evidence="4">Protein lin-37 homolog</fullName>
    </recommendedName>
</protein>
<dbReference type="GO" id="GO:0031523">
    <property type="term" value="C:Myb complex"/>
    <property type="evidence" value="ECO:0007669"/>
    <property type="project" value="TreeGrafter"/>
</dbReference>
<keyword evidence="3" id="KW-1185">Reference proteome</keyword>
<dbReference type="GO" id="GO:0017053">
    <property type="term" value="C:transcription repressor complex"/>
    <property type="evidence" value="ECO:0007669"/>
    <property type="project" value="InterPro"/>
</dbReference>
<feature type="region of interest" description="Disordered" evidence="1">
    <location>
        <begin position="1"/>
        <end position="87"/>
    </location>
</feature>
<feature type="compositionally biased region" description="Basic and acidic residues" evidence="1">
    <location>
        <begin position="52"/>
        <end position="68"/>
    </location>
</feature>
<organism evidence="2 3">
    <name type="scientific">Leptosia nina</name>
    <dbReference type="NCBI Taxonomy" id="320188"/>
    <lineage>
        <taxon>Eukaryota</taxon>
        <taxon>Metazoa</taxon>
        <taxon>Ecdysozoa</taxon>
        <taxon>Arthropoda</taxon>
        <taxon>Hexapoda</taxon>
        <taxon>Insecta</taxon>
        <taxon>Pterygota</taxon>
        <taxon>Neoptera</taxon>
        <taxon>Endopterygota</taxon>
        <taxon>Lepidoptera</taxon>
        <taxon>Glossata</taxon>
        <taxon>Ditrysia</taxon>
        <taxon>Papilionoidea</taxon>
        <taxon>Pieridae</taxon>
        <taxon>Pierinae</taxon>
        <taxon>Leptosia</taxon>
    </lineage>
</organism>
<evidence type="ECO:0000256" key="1">
    <source>
        <dbReference type="SAM" id="MobiDB-lite"/>
    </source>
</evidence>
<feature type="compositionally biased region" description="Basic and acidic residues" evidence="1">
    <location>
        <begin position="18"/>
        <end position="27"/>
    </location>
</feature>
<dbReference type="Pfam" id="PF15306">
    <property type="entry name" value="LIN37"/>
    <property type="match status" value="1"/>
</dbReference>